<organism evidence="2 3">
    <name type="scientific">Adiantum capillus-veneris</name>
    <name type="common">Maidenhair fern</name>
    <dbReference type="NCBI Taxonomy" id="13818"/>
    <lineage>
        <taxon>Eukaryota</taxon>
        <taxon>Viridiplantae</taxon>
        <taxon>Streptophyta</taxon>
        <taxon>Embryophyta</taxon>
        <taxon>Tracheophyta</taxon>
        <taxon>Polypodiopsida</taxon>
        <taxon>Polypodiidae</taxon>
        <taxon>Polypodiales</taxon>
        <taxon>Pteridineae</taxon>
        <taxon>Pteridaceae</taxon>
        <taxon>Vittarioideae</taxon>
        <taxon>Adiantum</taxon>
    </lineage>
</organism>
<dbReference type="PANTHER" id="PTHR32487:SF0">
    <property type="entry name" value="3-OXO-DELTA(4,5)-STEROID 5-BETA-REDUCTASE"/>
    <property type="match status" value="1"/>
</dbReference>
<dbReference type="Proteomes" id="UP000886520">
    <property type="component" value="Chromosome 3"/>
</dbReference>
<gene>
    <name evidence="2" type="ORF">GOP47_0002617</name>
</gene>
<protein>
    <recommendedName>
        <fullName evidence="1">PRISE-like Rossmann-fold domain-containing protein</fullName>
    </recommendedName>
</protein>
<dbReference type="Pfam" id="PF22917">
    <property type="entry name" value="PRISE"/>
    <property type="match status" value="1"/>
</dbReference>
<dbReference type="EMBL" id="JABFUD020000002">
    <property type="protein sequence ID" value="KAI5082874.1"/>
    <property type="molecule type" value="Genomic_DNA"/>
</dbReference>
<name>A0A9D4VAP7_ADICA</name>
<dbReference type="InterPro" id="IPR036291">
    <property type="entry name" value="NAD(P)-bd_dom_sf"/>
</dbReference>
<dbReference type="Gene3D" id="3.40.50.720">
    <property type="entry name" value="NAD(P)-binding Rossmann-like Domain"/>
    <property type="match status" value="2"/>
</dbReference>
<reference evidence="2" key="1">
    <citation type="submission" date="2021-01" db="EMBL/GenBank/DDBJ databases">
        <title>Adiantum capillus-veneris genome.</title>
        <authorList>
            <person name="Fang Y."/>
            <person name="Liao Q."/>
        </authorList>
    </citation>
    <scope>NUCLEOTIDE SEQUENCE</scope>
    <source>
        <strain evidence="2">H3</strain>
        <tissue evidence="2">Leaf</tissue>
    </source>
</reference>
<dbReference type="SUPFAM" id="SSF51735">
    <property type="entry name" value="NAD(P)-binding Rossmann-fold domains"/>
    <property type="match status" value="1"/>
</dbReference>
<dbReference type="InterPro" id="IPR055222">
    <property type="entry name" value="PRISE-like_Rossmann-fold"/>
</dbReference>
<dbReference type="AlphaFoldDB" id="A0A9D4VAP7"/>
<comment type="caution">
    <text evidence="2">The sequence shown here is derived from an EMBL/GenBank/DDBJ whole genome shotgun (WGS) entry which is preliminary data.</text>
</comment>
<evidence type="ECO:0000259" key="1">
    <source>
        <dbReference type="Pfam" id="PF22917"/>
    </source>
</evidence>
<keyword evidence="3" id="KW-1185">Reference proteome</keyword>
<dbReference type="GO" id="GO:0016627">
    <property type="term" value="F:oxidoreductase activity, acting on the CH-CH group of donors"/>
    <property type="evidence" value="ECO:0007669"/>
    <property type="project" value="UniProtKB-ARBA"/>
</dbReference>
<evidence type="ECO:0000313" key="3">
    <source>
        <dbReference type="Proteomes" id="UP000886520"/>
    </source>
</evidence>
<proteinExistence type="predicted"/>
<evidence type="ECO:0000313" key="2">
    <source>
        <dbReference type="EMBL" id="KAI5082874.1"/>
    </source>
</evidence>
<dbReference type="OrthoDB" id="1731983at2759"/>
<dbReference type="PANTHER" id="PTHR32487">
    <property type="entry name" value="3-OXO-DELTA(4,5)-STEROID 5-BETA-REDUCTASE"/>
    <property type="match status" value="1"/>
</dbReference>
<dbReference type="CDD" id="cd08948">
    <property type="entry name" value="5beta-POR_like_SDR_a"/>
    <property type="match status" value="1"/>
</dbReference>
<feature type="domain" description="PRISE-like Rossmann-fold" evidence="1">
    <location>
        <begin position="83"/>
        <end position="362"/>
    </location>
</feature>
<accession>A0A9D4VAP7</accession>
<sequence>MGGWYSWWTGRIGFDESQGEIRDNGRPKVALVIGITGIVGTSLAKILRRSDAPGGPWKVYGVAVGLSRGGLQTLLLSTFSAISTEERNCHDNGKMFQNVLDALLPNAPRLQHIVLQTGGKHYLGPFALAGKIPAHEPPFKEDMPRLPVPNFYYTLEDILFKTVKKKEGLTWSVHRPNAILGFSPWSLMNILGGLAVYAAICKREGLPFRYPGNRATWEQFGDASDAELIAEQELWACLDPNGKNQAFNVSNGDVFNYKRVWHLLAGKFGLEVAPYNGQPISMKEVMKNKGPVWDAMVEEHDLVPTKLDDVGNWWVVDFTLNTPAPMISNPNKAKELGFLGFCNTETSILHWVDKMRCKKIIP</sequence>